<proteinExistence type="predicted"/>
<dbReference type="GO" id="GO:0008270">
    <property type="term" value="F:zinc ion binding"/>
    <property type="evidence" value="ECO:0007669"/>
    <property type="project" value="UniProtKB-KW"/>
</dbReference>
<keyword evidence="1" id="KW-0863">Zinc-finger</keyword>
<gene>
    <name evidence="4" type="ORF">P43SY_003248</name>
</gene>
<dbReference type="Pfam" id="PF23202">
    <property type="entry name" value="PAH_ZNF598"/>
    <property type="match status" value="1"/>
</dbReference>
<dbReference type="Pfam" id="PF23230">
    <property type="entry name" value="zf-C2H2_13"/>
    <property type="match status" value="1"/>
</dbReference>
<dbReference type="InterPro" id="IPR013087">
    <property type="entry name" value="Znf_C2H2_type"/>
</dbReference>
<feature type="compositionally biased region" description="Basic residues" evidence="2">
    <location>
        <begin position="13"/>
        <end position="23"/>
    </location>
</feature>
<feature type="compositionally biased region" description="Low complexity" evidence="2">
    <location>
        <begin position="464"/>
        <end position="475"/>
    </location>
</feature>
<comment type="caution">
    <text evidence="4">The sequence shown here is derived from an EMBL/GenBank/DDBJ whole genome shotgun (WGS) entry which is preliminary data.</text>
</comment>
<feature type="compositionally biased region" description="Basic and acidic residues" evidence="2">
    <location>
        <begin position="39"/>
        <end position="51"/>
    </location>
</feature>
<protein>
    <recommendedName>
        <fullName evidence="3">RING-type domain-containing protein</fullName>
    </recommendedName>
</protein>
<dbReference type="PROSITE" id="PS00028">
    <property type="entry name" value="ZINC_FINGER_C2H2_1"/>
    <property type="match status" value="2"/>
</dbReference>
<dbReference type="InterPro" id="IPR044288">
    <property type="entry name" value="ZNF598/HEL2"/>
</dbReference>
<dbReference type="AlphaFoldDB" id="A0AAD5L9J7"/>
<feature type="region of interest" description="Disordered" evidence="2">
    <location>
        <begin position="581"/>
        <end position="620"/>
    </location>
</feature>
<sequence length="777" mass="84520">MSDTTRGASKAGGRGKPRGRKPKGSGATAPAPAPAVDLLEEKRPARKDSVASSRKDSMLSCLLCCHAIDNVTRFNTVGACGHTGCCSLCALRMRQLLGTTACPFCKADLPRVICIEHEHQSFDSFQDWGDNIGPTHVFDDASGMFFLKSDMARVRRLREPMCPRCDKKLATVAALKTHLQDVHQLQFCGICLEHKKVFLQEQELFTKEQLKAHAAKGNPREGFAGHPRCDFCFSRFYSNTELFDHLHKNHFECDICVRSLGVQNRYYKDYHDLENHFRAEHFLCEESLCLAKKFVVFKTHIDFQAHMATEHPHIKMSRKIDVHFTVKRATDDSGNSGAEQWTAASSDNVINVADFPSLADGGATASQLQFWQGQTVTRPRMEDFPELPTASAPRGGNAVAAATPGFRNALAPPPTPAMLAHMGGAGSSWEYPELAAAAEALGANNPLMRFVKPAKGKKGKKGPRASPSSASQSQSRRSDDAEEKPAAAVAEEVEEEQDSSPGMSKSALVLKIRQVLGSDAKYEVFREACKQYRLAEVDVASFYSKVRGMFPTEEAFSQLFLKLMKLSPDREQVDAVMAHHRQQSGKQTNAAQGFQERKAAKKAERKNRAPPPPSGWASALRQSGLSAPAPIVIPAPQLPQRPSASVWNNSPTARANIAAVSSHELPTSTKITTAPADALAALAISSSMGAASYAQSASTVPSAVAVPPARPTSYKMAKSDFPELPKAGKPIGVQPVTRATWDDQVQAIAQNRTPAAQSKKKNKKKTMTLGELAMQFS</sequence>
<feature type="region of interest" description="Disordered" evidence="2">
    <location>
        <begin position="453"/>
        <end position="504"/>
    </location>
</feature>
<evidence type="ECO:0000313" key="5">
    <source>
        <dbReference type="Proteomes" id="UP001209570"/>
    </source>
</evidence>
<keyword evidence="1" id="KW-0479">Metal-binding</keyword>
<reference evidence="4" key="1">
    <citation type="submission" date="2021-12" db="EMBL/GenBank/DDBJ databases">
        <title>Prjna785345.</title>
        <authorList>
            <person name="Rujirawat T."/>
            <person name="Krajaejun T."/>
        </authorList>
    </citation>
    <scope>NUCLEOTIDE SEQUENCE</scope>
    <source>
        <strain evidence="4">Pi057C3</strain>
    </source>
</reference>
<dbReference type="InterPro" id="IPR057634">
    <property type="entry name" value="PAH_ZNF598/HEL2"/>
</dbReference>
<dbReference type="InterPro" id="IPR056437">
    <property type="entry name" value="Znf-C2H2_ZNF598/HEL2"/>
</dbReference>
<evidence type="ECO:0000256" key="2">
    <source>
        <dbReference type="SAM" id="MobiDB-lite"/>
    </source>
</evidence>
<dbReference type="PANTHER" id="PTHR22938">
    <property type="entry name" value="ZINC FINGER PROTEIN 598"/>
    <property type="match status" value="1"/>
</dbReference>
<dbReference type="EMBL" id="JAKCXM010000473">
    <property type="protein sequence ID" value="KAJ0393669.1"/>
    <property type="molecule type" value="Genomic_DNA"/>
</dbReference>
<name>A0AAD5L9J7_PYTIN</name>
<accession>A0AAD5L9J7</accession>
<dbReference type="InterPro" id="IPR001841">
    <property type="entry name" value="Znf_RING"/>
</dbReference>
<dbReference type="GO" id="GO:0072344">
    <property type="term" value="P:rescue of stalled ribosome"/>
    <property type="evidence" value="ECO:0007669"/>
    <property type="project" value="InterPro"/>
</dbReference>
<keyword evidence="1" id="KW-0862">Zinc</keyword>
<feature type="compositionally biased region" description="Basic residues" evidence="2">
    <location>
        <begin position="453"/>
        <end position="463"/>
    </location>
</feature>
<dbReference type="GO" id="GO:0043022">
    <property type="term" value="F:ribosome binding"/>
    <property type="evidence" value="ECO:0007669"/>
    <property type="project" value="TreeGrafter"/>
</dbReference>
<feature type="compositionally biased region" description="Basic and acidic residues" evidence="2">
    <location>
        <begin position="476"/>
        <end position="485"/>
    </location>
</feature>
<dbReference type="PROSITE" id="PS50089">
    <property type="entry name" value="ZF_RING_2"/>
    <property type="match status" value="1"/>
</dbReference>
<dbReference type="Proteomes" id="UP001209570">
    <property type="component" value="Unassembled WGS sequence"/>
</dbReference>
<organism evidence="4 5">
    <name type="scientific">Pythium insidiosum</name>
    <name type="common">Pythiosis disease agent</name>
    <dbReference type="NCBI Taxonomy" id="114742"/>
    <lineage>
        <taxon>Eukaryota</taxon>
        <taxon>Sar</taxon>
        <taxon>Stramenopiles</taxon>
        <taxon>Oomycota</taxon>
        <taxon>Peronosporomycetes</taxon>
        <taxon>Pythiales</taxon>
        <taxon>Pythiaceae</taxon>
        <taxon>Pythium</taxon>
    </lineage>
</organism>
<evidence type="ECO:0000313" key="4">
    <source>
        <dbReference type="EMBL" id="KAJ0393669.1"/>
    </source>
</evidence>
<feature type="compositionally biased region" description="Low complexity" evidence="2">
    <location>
        <begin position="1"/>
        <end position="11"/>
    </location>
</feature>
<feature type="region of interest" description="Disordered" evidence="2">
    <location>
        <begin position="1"/>
        <end position="51"/>
    </location>
</feature>
<keyword evidence="5" id="KW-1185">Reference proteome</keyword>
<dbReference type="GO" id="GO:0061630">
    <property type="term" value="F:ubiquitin protein ligase activity"/>
    <property type="evidence" value="ECO:0007669"/>
    <property type="project" value="InterPro"/>
</dbReference>
<evidence type="ECO:0000256" key="1">
    <source>
        <dbReference type="PROSITE-ProRule" id="PRU00175"/>
    </source>
</evidence>
<feature type="domain" description="RING-type" evidence="3">
    <location>
        <begin position="61"/>
        <end position="106"/>
    </location>
</feature>
<evidence type="ECO:0000259" key="3">
    <source>
        <dbReference type="PROSITE" id="PS50089"/>
    </source>
</evidence>
<dbReference type="PANTHER" id="PTHR22938:SF0">
    <property type="entry name" value="E3 UBIQUITIN-PROTEIN LIGASE ZNF598"/>
    <property type="match status" value="1"/>
</dbReference>
<dbReference type="SMART" id="SM00355">
    <property type="entry name" value="ZnF_C2H2"/>
    <property type="match status" value="4"/>
</dbReference>
<dbReference type="GO" id="GO:0016567">
    <property type="term" value="P:protein ubiquitination"/>
    <property type="evidence" value="ECO:0007669"/>
    <property type="project" value="TreeGrafter"/>
</dbReference>